<dbReference type="OrthoDB" id="444265at2759"/>
<organism evidence="2 3">
    <name type="scientific">Kipferlia bialata</name>
    <dbReference type="NCBI Taxonomy" id="797122"/>
    <lineage>
        <taxon>Eukaryota</taxon>
        <taxon>Metamonada</taxon>
        <taxon>Carpediemonas-like organisms</taxon>
        <taxon>Kipferlia</taxon>
    </lineage>
</organism>
<name>A0A9K3D0H5_9EUKA</name>
<reference evidence="2 3" key="1">
    <citation type="journal article" date="2018" name="PLoS ONE">
        <title>The draft genome of Kipferlia bialata reveals reductive genome evolution in fornicate parasites.</title>
        <authorList>
            <person name="Tanifuji G."/>
            <person name="Takabayashi S."/>
            <person name="Kume K."/>
            <person name="Takagi M."/>
            <person name="Nakayama T."/>
            <person name="Kamikawa R."/>
            <person name="Inagaki Y."/>
            <person name="Hashimoto T."/>
        </authorList>
    </citation>
    <scope>NUCLEOTIDE SEQUENCE [LARGE SCALE GENOMIC DNA]</scope>
    <source>
        <strain evidence="2">NY0173</strain>
    </source>
</reference>
<proteinExistence type="predicted"/>
<gene>
    <name evidence="2" type="ORF">KIPB_006613</name>
</gene>
<dbReference type="InterPro" id="IPR000253">
    <property type="entry name" value="FHA_dom"/>
</dbReference>
<dbReference type="EMBL" id="BDIP01001722">
    <property type="protein sequence ID" value="GIQ85009.1"/>
    <property type="molecule type" value="Genomic_DNA"/>
</dbReference>
<dbReference type="Pfam" id="PF00498">
    <property type="entry name" value="FHA"/>
    <property type="match status" value="1"/>
</dbReference>
<evidence type="ECO:0000313" key="3">
    <source>
        <dbReference type="Proteomes" id="UP000265618"/>
    </source>
</evidence>
<dbReference type="Gene3D" id="2.60.200.20">
    <property type="match status" value="1"/>
</dbReference>
<keyword evidence="3" id="KW-1185">Reference proteome</keyword>
<dbReference type="Proteomes" id="UP000265618">
    <property type="component" value="Unassembled WGS sequence"/>
</dbReference>
<dbReference type="InterPro" id="IPR008984">
    <property type="entry name" value="SMAD_FHA_dom_sf"/>
</dbReference>
<accession>A0A9K3D0H5</accession>
<evidence type="ECO:0000259" key="1">
    <source>
        <dbReference type="Pfam" id="PF00498"/>
    </source>
</evidence>
<dbReference type="SUPFAM" id="SSF49879">
    <property type="entry name" value="SMAD/FHA domain"/>
    <property type="match status" value="1"/>
</dbReference>
<sequence length="130" mass="14512">MWKLHVFEDSRLIDTVPLDCSHSSSAGSAVENDIVLADCGAEPEHFTIFFDLISWTTCQVVEEGVSKTEKNSLCLLDMNTHHGTFLNHMRVPPGTYAELKSGDTITIGHDGLEAVPREGHTLREYRLIEE</sequence>
<evidence type="ECO:0000313" key="2">
    <source>
        <dbReference type="EMBL" id="GIQ85009.1"/>
    </source>
</evidence>
<comment type="caution">
    <text evidence="2">The sequence shown here is derived from an EMBL/GenBank/DDBJ whole genome shotgun (WGS) entry which is preliminary data.</text>
</comment>
<feature type="domain" description="FHA" evidence="1">
    <location>
        <begin position="27"/>
        <end position="108"/>
    </location>
</feature>
<protein>
    <recommendedName>
        <fullName evidence="1">FHA domain-containing protein</fullName>
    </recommendedName>
</protein>
<dbReference type="AlphaFoldDB" id="A0A9K3D0H5"/>